<name>A0ABW9V775_9BURK</name>
<keyword evidence="2" id="KW-1185">Reference proteome</keyword>
<proteinExistence type="predicted"/>
<organism evidence="1 2">
    <name type="scientific">Duganella lactea</name>
    <dbReference type="NCBI Taxonomy" id="2692173"/>
    <lineage>
        <taxon>Bacteria</taxon>
        <taxon>Pseudomonadati</taxon>
        <taxon>Pseudomonadota</taxon>
        <taxon>Betaproteobacteria</taxon>
        <taxon>Burkholderiales</taxon>
        <taxon>Oxalobacteraceae</taxon>
        <taxon>Telluria group</taxon>
        <taxon>Duganella</taxon>
    </lineage>
</organism>
<dbReference type="RefSeq" id="WP_160990025.1">
    <property type="nucleotide sequence ID" value="NZ_WWCO01000006.1"/>
</dbReference>
<sequence length="267" mass="30357">MEVSEKLRLPQIDQKAKPELEQVWESLMEAFSQHYLERAIAEVQRRIADMVAHIEPDYMPSVNKIGLSYMDQIVSLTVNLYGKQWNASKVREIRCSEASPDAALAPAALLAKGGFESAHRALEECERAFQAQETSNGAAFNDFLTKTLEIKIADQSSLLKKMEEASRVVNKRALELSQLHRKVLNDQRRLVNMMESRREHIHLEEGQLEFDSDEDVEQVNRILDDIVTHGEAINAFLYQLRQSSVLLHNVDLHDDVAAPVKPATNLQ</sequence>
<evidence type="ECO:0000313" key="2">
    <source>
        <dbReference type="Proteomes" id="UP000449678"/>
    </source>
</evidence>
<dbReference type="EMBL" id="WWCO01000006">
    <property type="protein sequence ID" value="MYM34620.1"/>
    <property type="molecule type" value="Genomic_DNA"/>
</dbReference>
<reference evidence="1 2" key="1">
    <citation type="submission" date="2019-12" db="EMBL/GenBank/DDBJ databases">
        <title>Novel species isolated from a subtropical stream in China.</title>
        <authorList>
            <person name="Lu H."/>
        </authorList>
    </citation>
    <scope>NUCLEOTIDE SEQUENCE [LARGE SCALE GENOMIC DNA]</scope>
    <source>
        <strain evidence="1 2">FT94W</strain>
    </source>
</reference>
<evidence type="ECO:0000313" key="1">
    <source>
        <dbReference type="EMBL" id="MYM34620.1"/>
    </source>
</evidence>
<dbReference type="Proteomes" id="UP000449678">
    <property type="component" value="Unassembled WGS sequence"/>
</dbReference>
<protein>
    <submittedName>
        <fullName evidence="1">Uncharacterized protein</fullName>
    </submittedName>
</protein>
<gene>
    <name evidence="1" type="ORF">GTP38_09740</name>
</gene>
<accession>A0ABW9V775</accession>
<comment type="caution">
    <text evidence="1">The sequence shown here is derived from an EMBL/GenBank/DDBJ whole genome shotgun (WGS) entry which is preliminary data.</text>
</comment>